<evidence type="ECO:0000256" key="1">
    <source>
        <dbReference type="ARBA" id="ARBA00022737"/>
    </source>
</evidence>
<dbReference type="Proteomes" id="UP000639772">
    <property type="component" value="Unassembled WGS sequence"/>
</dbReference>
<organism evidence="3 4">
    <name type="scientific">Vanilla planifolia</name>
    <name type="common">Vanilla</name>
    <dbReference type="NCBI Taxonomy" id="51239"/>
    <lineage>
        <taxon>Eukaryota</taxon>
        <taxon>Viridiplantae</taxon>
        <taxon>Streptophyta</taxon>
        <taxon>Embryophyta</taxon>
        <taxon>Tracheophyta</taxon>
        <taxon>Spermatophyta</taxon>
        <taxon>Magnoliopsida</taxon>
        <taxon>Liliopsida</taxon>
        <taxon>Asparagales</taxon>
        <taxon>Orchidaceae</taxon>
        <taxon>Vanilloideae</taxon>
        <taxon>Vanilleae</taxon>
        <taxon>Vanilla</taxon>
    </lineage>
</organism>
<evidence type="ECO:0008006" key="5">
    <source>
        <dbReference type="Google" id="ProtNLM"/>
    </source>
</evidence>
<dbReference type="InterPro" id="IPR011990">
    <property type="entry name" value="TPR-like_helical_dom_sf"/>
</dbReference>
<gene>
    <name evidence="3" type="ORF">HPP92_011117</name>
</gene>
<dbReference type="FunFam" id="1.25.40.10:FF:000090">
    <property type="entry name" value="Pentatricopeptide repeat-containing protein, chloroplastic"/>
    <property type="match status" value="1"/>
</dbReference>
<dbReference type="GO" id="GO:0009451">
    <property type="term" value="P:RNA modification"/>
    <property type="evidence" value="ECO:0007669"/>
    <property type="project" value="InterPro"/>
</dbReference>
<dbReference type="NCBIfam" id="TIGR00756">
    <property type="entry name" value="PPR"/>
    <property type="match status" value="2"/>
</dbReference>
<comment type="caution">
    <text evidence="3">The sequence shown here is derived from an EMBL/GenBank/DDBJ whole genome shotgun (WGS) entry which is preliminary data.</text>
</comment>
<evidence type="ECO:0000256" key="2">
    <source>
        <dbReference type="PROSITE-ProRule" id="PRU00708"/>
    </source>
</evidence>
<dbReference type="PROSITE" id="PS51375">
    <property type="entry name" value="PPR"/>
    <property type="match status" value="1"/>
</dbReference>
<dbReference type="OrthoDB" id="785790at2759"/>
<reference evidence="3 4" key="1">
    <citation type="journal article" date="2020" name="Nat. Food">
        <title>A phased Vanilla planifolia genome enables genetic improvement of flavour and production.</title>
        <authorList>
            <person name="Hasing T."/>
            <person name="Tang H."/>
            <person name="Brym M."/>
            <person name="Khazi F."/>
            <person name="Huang T."/>
            <person name="Chambers A.H."/>
        </authorList>
    </citation>
    <scope>NUCLEOTIDE SEQUENCE [LARGE SCALE GENOMIC DNA]</scope>
    <source>
        <tissue evidence="3">Leaf</tissue>
    </source>
</reference>
<keyword evidence="1" id="KW-0677">Repeat</keyword>
<dbReference type="PANTHER" id="PTHR47926:SF342">
    <property type="entry name" value="TETRATRICOPEPTIDE-LIKE HELICAL DOMAIN-CONTAINING PROTEIN-RELATED"/>
    <property type="match status" value="1"/>
</dbReference>
<dbReference type="GO" id="GO:0003723">
    <property type="term" value="F:RNA binding"/>
    <property type="evidence" value="ECO:0007669"/>
    <property type="project" value="InterPro"/>
</dbReference>
<dbReference type="Gene3D" id="1.25.40.10">
    <property type="entry name" value="Tetratricopeptide repeat domain"/>
    <property type="match status" value="1"/>
</dbReference>
<evidence type="ECO:0000313" key="3">
    <source>
        <dbReference type="EMBL" id="KAG0483033.1"/>
    </source>
</evidence>
<dbReference type="InterPro" id="IPR002885">
    <property type="entry name" value="PPR_rpt"/>
</dbReference>
<dbReference type="InterPro" id="IPR046960">
    <property type="entry name" value="PPR_At4g14850-like_plant"/>
</dbReference>
<feature type="repeat" description="PPR" evidence="2">
    <location>
        <begin position="22"/>
        <end position="56"/>
    </location>
</feature>
<accession>A0A835RAX2</accession>
<dbReference type="Pfam" id="PF13041">
    <property type="entry name" value="PPR_2"/>
    <property type="match status" value="1"/>
</dbReference>
<dbReference type="AlphaFoldDB" id="A0A835RAX2"/>
<sequence>MYSRSGNLGYARRVFDHMQNMNVLSWTSMITGYASHGLASEAIEVFSSMVSKGYVPNEVTFVSVLSACSYCGLIEKGLEYFNLMKAEYGIDPKVDHFACLVDMFGRAGKLVEAQNYVERFNDSEMLTKVENVVDDRNASIWGALLGGCKMHGNVEIGSVTVEKMIHTKQASDALVALSNLHAASGNWKAVHDLREQWKRRGFTLRPVLINT</sequence>
<name>A0A835RAX2_VANPL</name>
<proteinExistence type="predicted"/>
<dbReference type="PANTHER" id="PTHR47926">
    <property type="entry name" value="PENTATRICOPEPTIDE REPEAT-CONTAINING PROTEIN"/>
    <property type="match status" value="1"/>
</dbReference>
<dbReference type="EMBL" id="JADCNM010000005">
    <property type="protein sequence ID" value="KAG0483033.1"/>
    <property type="molecule type" value="Genomic_DNA"/>
</dbReference>
<protein>
    <recommendedName>
        <fullName evidence="5">Pentatricopeptide repeat-containing protein</fullName>
    </recommendedName>
</protein>
<evidence type="ECO:0000313" key="4">
    <source>
        <dbReference type="Proteomes" id="UP000639772"/>
    </source>
</evidence>